<evidence type="ECO:0000256" key="1">
    <source>
        <dbReference type="ARBA" id="ARBA00023002"/>
    </source>
</evidence>
<dbReference type="Proteomes" id="UP000245055">
    <property type="component" value="Unassembled WGS sequence"/>
</dbReference>
<evidence type="ECO:0000313" key="4">
    <source>
        <dbReference type="Proteomes" id="UP000245055"/>
    </source>
</evidence>
<dbReference type="RefSeq" id="WP_109105346.1">
    <property type="nucleotide sequence ID" value="NZ_JALDNR010000036.1"/>
</dbReference>
<gene>
    <name evidence="3" type="ORF">DF213_21855</name>
</gene>
<feature type="domain" description="Pyrroline-5-carboxylate reductase catalytic N-terminal" evidence="2">
    <location>
        <begin position="2"/>
        <end position="93"/>
    </location>
</feature>
<dbReference type="EMBL" id="QESZ01000053">
    <property type="protein sequence ID" value="PWD68489.1"/>
    <property type="molecule type" value="Genomic_DNA"/>
</dbReference>
<sequence>MKIGVLGSGLMGGNFGLVSAKLGHEVVFSYARNQTKLQSLAAAAGSMARAGTPRQAVEQSDLIVLAVHWLQLNDVLAQAGDLSGKIVLSCTNPLDASNSELVVAHTDSGAETIARKIPGAHVVAAFQATPSEVLQGVFNARGKSPRPNMVFCGDHRESKNHVRVLLEQFGFDPIDAGPLRLARYIEPFAMLATALAYGTDQGPEWVYRFDRLE</sequence>
<evidence type="ECO:0000313" key="3">
    <source>
        <dbReference type="EMBL" id="PWD68489.1"/>
    </source>
</evidence>
<evidence type="ECO:0000259" key="2">
    <source>
        <dbReference type="Pfam" id="PF03807"/>
    </source>
</evidence>
<comment type="caution">
    <text evidence="3">The sequence shown here is derived from an EMBL/GenBank/DDBJ whole genome shotgun (WGS) entry which is preliminary data.</text>
</comment>
<reference evidence="3 4" key="1">
    <citation type="submission" date="2018-05" db="EMBL/GenBank/DDBJ databases">
        <title>Genomic diversity of pathogens causing Blackleg of Potato in Pakistan.</title>
        <authorList>
            <person name="Sarfraz S."/>
            <person name="Riaz K."/>
            <person name="Oulghazi S."/>
            <person name="Cigna J."/>
            <person name="Sahi S.T."/>
            <person name="Khan S.H."/>
            <person name="Hameed A."/>
            <person name="Faure D."/>
        </authorList>
    </citation>
    <scope>NUCLEOTIDE SEQUENCE [LARGE SCALE GENOMIC DNA]</scope>
    <source>
        <strain evidence="3 4">SS70</strain>
    </source>
</reference>
<protein>
    <submittedName>
        <fullName evidence="3">Transmembrane reductase oxidoreductase</fullName>
    </submittedName>
</protein>
<keyword evidence="1" id="KW-0560">Oxidoreductase</keyword>
<dbReference type="GO" id="GO:0016491">
    <property type="term" value="F:oxidoreductase activity"/>
    <property type="evidence" value="ECO:0007669"/>
    <property type="project" value="UniProtKB-KW"/>
</dbReference>
<dbReference type="Gene3D" id="3.40.50.720">
    <property type="entry name" value="NAD(P)-binding Rossmann-like Domain"/>
    <property type="match status" value="1"/>
</dbReference>
<keyword evidence="3" id="KW-0472">Membrane</keyword>
<dbReference type="Pfam" id="PF03807">
    <property type="entry name" value="F420_oxidored"/>
    <property type="match status" value="1"/>
</dbReference>
<dbReference type="PANTHER" id="PTHR14239">
    <property type="entry name" value="DUDULIN-RELATED"/>
    <property type="match status" value="1"/>
</dbReference>
<accession>A0AAX1C0L4</accession>
<proteinExistence type="predicted"/>
<name>A0AAX1C0L4_9GAMM</name>
<dbReference type="SUPFAM" id="SSF51735">
    <property type="entry name" value="NAD(P)-binding Rossmann-fold domains"/>
    <property type="match status" value="1"/>
</dbReference>
<dbReference type="InterPro" id="IPR036291">
    <property type="entry name" value="NAD(P)-bd_dom_sf"/>
</dbReference>
<organism evidence="3 4">
    <name type="scientific">Dickeya dianthicola</name>
    <dbReference type="NCBI Taxonomy" id="204039"/>
    <lineage>
        <taxon>Bacteria</taxon>
        <taxon>Pseudomonadati</taxon>
        <taxon>Pseudomonadota</taxon>
        <taxon>Gammaproteobacteria</taxon>
        <taxon>Enterobacterales</taxon>
        <taxon>Pectobacteriaceae</taxon>
        <taxon>Dickeya</taxon>
    </lineage>
</organism>
<dbReference type="AlphaFoldDB" id="A0AAX1C0L4"/>
<dbReference type="InterPro" id="IPR028939">
    <property type="entry name" value="P5C_Rdtase_cat_N"/>
</dbReference>
<keyword evidence="3" id="KW-0812">Transmembrane</keyword>
<dbReference type="InterPro" id="IPR051267">
    <property type="entry name" value="STEAP_metalloreductase"/>
</dbReference>